<dbReference type="EMBL" id="CP014844">
    <property type="protein sequence ID" value="AMR79290.1"/>
    <property type="molecule type" value="Genomic_DNA"/>
</dbReference>
<dbReference type="STRING" id="1796606.A2G96_16975"/>
<name>A0A142JMH8_9BURK</name>
<reference evidence="1 2" key="1">
    <citation type="submission" date="2016-03" db="EMBL/GenBank/DDBJ databases">
        <title>Complete genome sequence of a novel chlorpyrifos degrading bacterium, Cupriavidus nantongensis sp. X1.</title>
        <authorList>
            <person name="Fang L."/>
        </authorList>
    </citation>
    <scope>NUCLEOTIDE SEQUENCE [LARGE SCALE GENOMIC DNA]</scope>
    <source>
        <strain evidence="1 2">X1</strain>
    </source>
</reference>
<evidence type="ECO:0000313" key="2">
    <source>
        <dbReference type="Proteomes" id="UP000075238"/>
    </source>
</evidence>
<dbReference type="KEGG" id="cnan:A2G96_16975"/>
<dbReference type="Proteomes" id="UP000075238">
    <property type="component" value="Chromosome 1"/>
</dbReference>
<dbReference type="RefSeq" id="WP_062801167.1">
    <property type="nucleotide sequence ID" value="NZ_CP014844.1"/>
</dbReference>
<keyword evidence="2" id="KW-1185">Reference proteome</keyword>
<dbReference type="AlphaFoldDB" id="A0A142JMH8"/>
<evidence type="ECO:0000313" key="1">
    <source>
        <dbReference type="EMBL" id="AMR79290.1"/>
    </source>
</evidence>
<gene>
    <name evidence="1" type="ORF">A2G96_16975</name>
</gene>
<accession>A0A142JMH8</accession>
<proteinExistence type="predicted"/>
<organism evidence="1 2">
    <name type="scientific">Cupriavidus nantongensis</name>
    <dbReference type="NCBI Taxonomy" id="1796606"/>
    <lineage>
        <taxon>Bacteria</taxon>
        <taxon>Pseudomonadati</taxon>
        <taxon>Pseudomonadota</taxon>
        <taxon>Betaproteobacteria</taxon>
        <taxon>Burkholderiales</taxon>
        <taxon>Burkholderiaceae</taxon>
        <taxon>Cupriavidus</taxon>
    </lineage>
</organism>
<protein>
    <submittedName>
        <fullName evidence="1">Uncharacterized protein</fullName>
    </submittedName>
</protein>
<sequence length="112" mass="11917">MAFAEILQLQELSNLLASAFPAGFSAAAQFSLPHPNAVHEAPVINLTGARDPAMALAWLAWAGFMEIGRTPPFVGQDCLSGLLTDLVSIELVHAQLPGSAWLHLPAEISWSN</sequence>